<evidence type="ECO:0000256" key="10">
    <source>
        <dbReference type="ARBA" id="ARBA00049538"/>
    </source>
</evidence>
<feature type="domain" description="Galactokinase N-terminal" evidence="13">
    <location>
        <begin position="38"/>
        <end position="84"/>
    </location>
</feature>
<dbReference type="PRINTS" id="PR00473">
    <property type="entry name" value="GALCTOKINASE"/>
</dbReference>
<name>A0A1B9GLZ2_9TREE</name>
<evidence type="ECO:0000256" key="7">
    <source>
        <dbReference type="ARBA" id="ARBA00022777"/>
    </source>
</evidence>
<feature type="domain" description="GHMP kinase C-terminal" evidence="12">
    <location>
        <begin position="422"/>
        <end position="492"/>
    </location>
</feature>
<dbReference type="Gene3D" id="3.30.230.10">
    <property type="match status" value="1"/>
</dbReference>
<evidence type="ECO:0000256" key="6">
    <source>
        <dbReference type="ARBA" id="ARBA00022741"/>
    </source>
</evidence>
<dbReference type="PRINTS" id="PR00959">
    <property type="entry name" value="MEVGALKINASE"/>
</dbReference>
<dbReference type="SUPFAM" id="SSF54211">
    <property type="entry name" value="Ribosomal protein S5 domain 2-like"/>
    <property type="match status" value="1"/>
</dbReference>
<evidence type="ECO:0000259" key="12">
    <source>
        <dbReference type="Pfam" id="PF08544"/>
    </source>
</evidence>
<keyword evidence="8" id="KW-0067">ATP-binding</keyword>
<dbReference type="GO" id="GO:0005524">
    <property type="term" value="F:ATP binding"/>
    <property type="evidence" value="ECO:0007669"/>
    <property type="project" value="UniProtKB-KW"/>
</dbReference>
<organism evidence="14 15">
    <name type="scientific">Kwoniella heveanensis BCC8398</name>
    <dbReference type="NCBI Taxonomy" id="1296120"/>
    <lineage>
        <taxon>Eukaryota</taxon>
        <taxon>Fungi</taxon>
        <taxon>Dikarya</taxon>
        <taxon>Basidiomycota</taxon>
        <taxon>Agaricomycotina</taxon>
        <taxon>Tremellomycetes</taxon>
        <taxon>Tremellales</taxon>
        <taxon>Cryptococcaceae</taxon>
        <taxon>Kwoniella</taxon>
    </lineage>
</organism>
<dbReference type="SUPFAM" id="SSF55060">
    <property type="entry name" value="GHMP Kinase, C-terminal domain"/>
    <property type="match status" value="1"/>
</dbReference>
<evidence type="ECO:0000256" key="8">
    <source>
        <dbReference type="ARBA" id="ARBA00022840"/>
    </source>
</evidence>
<dbReference type="Proteomes" id="UP000092666">
    <property type="component" value="Unassembled WGS sequence"/>
</dbReference>
<dbReference type="Pfam" id="PF00288">
    <property type="entry name" value="GHMP_kinases_N"/>
    <property type="match status" value="1"/>
</dbReference>
<reference evidence="14 15" key="1">
    <citation type="submission" date="2013-07" db="EMBL/GenBank/DDBJ databases">
        <title>The Genome Sequence of Cryptococcus heveanensis BCC8398.</title>
        <authorList>
            <consortium name="The Broad Institute Genome Sequencing Platform"/>
            <person name="Cuomo C."/>
            <person name="Litvintseva A."/>
            <person name="Chen Y."/>
            <person name="Heitman J."/>
            <person name="Sun S."/>
            <person name="Springer D."/>
            <person name="Dromer F."/>
            <person name="Young S.K."/>
            <person name="Zeng Q."/>
            <person name="Gargeya S."/>
            <person name="Fitzgerald M."/>
            <person name="Abouelleil A."/>
            <person name="Alvarado L."/>
            <person name="Berlin A.M."/>
            <person name="Chapman S.B."/>
            <person name="Dewar J."/>
            <person name="Goldberg J."/>
            <person name="Griggs A."/>
            <person name="Gujja S."/>
            <person name="Hansen M."/>
            <person name="Howarth C."/>
            <person name="Imamovic A."/>
            <person name="Larimer J."/>
            <person name="McCowan C."/>
            <person name="Murphy C."/>
            <person name="Pearson M."/>
            <person name="Priest M."/>
            <person name="Roberts A."/>
            <person name="Saif S."/>
            <person name="Shea T."/>
            <person name="Sykes S."/>
            <person name="Wortman J."/>
            <person name="Nusbaum C."/>
            <person name="Birren B."/>
        </authorList>
    </citation>
    <scope>NUCLEOTIDE SEQUENCE [LARGE SCALE GENOMIC DNA]</scope>
    <source>
        <strain evidence="14 15">BCC8398</strain>
    </source>
</reference>
<dbReference type="InterPro" id="IPR019539">
    <property type="entry name" value="GalKase_N"/>
</dbReference>
<dbReference type="InterPro" id="IPR014721">
    <property type="entry name" value="Ribsml_uS5_D2-typ_fold_subgr"/>
</dbReference>
<dbReference type="STRING" id="1296120.A0A1B9GLZ2"/>
<evidence type="ECO:0000256" key="9">
    <source>
        <dbReference type="ARBA" id="ARBA00029590"/>
    </source>
</evidence>
<gene>
    <name evidence="14" type="ORF">I316_06399</name>
</gene>
<evidence type="ECO:0000256" key="2">
    <source>
        <dbReference type="ARBA" id="ARBA00006566"/>
    </source>
</evidence>
<proteinExistence type="inferred from homology"/>
<dbReference type="PIRSF" id="PIRSF000530">
    <property type="entry name" value="Galactokinase"/>
    <property type="match status" value="1"/>
</dbReference>
<dbReference type="UniPathway" id="UPA00214"/>
<evidence type="ECO:0000259" key="13">
    <source>
        <dbReference type="Pfam" id="PF10509"/>
    </source>
</evidence>
<dbReference type="PANTHER" id="PTHR10457">
    <property type="entry name" value="MEVALONATE KINASE/GALACTOKINASE"/>
    <property type="match status" value="1"/>
</dbReference>
<dbReference type="InterPro" id="IPR006206">
    <property type="entry name" value="Mevalonate/galactokinase"/>
</dbReference>
<feature type="domain" description="GHMP kinase N-terminal" evidence="11">
    <location>
        <begin position="134"/>
        <end position="224"/>
    </location>
</feature>
<dbReference type="NCBIfam" id="TIGR00131">
    <property type="entry name" value="gal_kin"/>
    <property type="match status" value="1"/>
</dbReference>
<dbReference type="EC" id="2.7.1.6" evidence="3"/>
<reference evidence="15" key="2">
    <citation type="submission" date="2013-12" db="EMBL/GenBank/DDBJ databases">
        <title>Evolution of pathogenesis and genome organization in the Tremellales.</title>
        <authorList>
            <person name="Cuomo C."/>
            <person name="Litvintseva A."/>
            <person name="Heitman J."/>
            <person name="Chen Y."/>
            <person name="Sun S."/>
            <person name="Springer D."/>
            <person name="Dromer F."/>
            <person name="Young S."/>
            <person name="Zeng Q."/>
            <person name="Chapman S."/>
            <person name="Gujja S."/>
            <person name="Saif S."/>
            <person name="Birren B."/>
        </authorList>
    </citation>
    <scope>NUCLEOTIDE SEQUENCE [LARGE SCALE GENOMIC DNA]</scope>
    <source>
        <strain evidence="15">BCC8398</strain>
    </source>
</reference>
<keyword evidence="5" id="KW-0808">Transferase</keyword>
<evidence type="ECO:0000313" key="15">
    <source>
        <dbReference type="Proteomes" id="UP000092666"/>
    </source>
</evidence>
<comment type="catalytic activity">
    <reaction evidence="10">
        <text>alpha-D-galactose + ATP = alpha-D-galactose 1-phosphate + ADP + H(+)</text>
        <dbReference type="Rhea" id="RHEA:13553"/>
        <dbReference type="ChEBI" id="CHEBI:15378"/>
        <dbReference type="ChEBI" id="CHEBI:28061"/>
        <dbReference type="ChEBI" id="CHEBI:30616"/>
        <dbReference type="ChEBI" id="CHEBI:58336"/>
        <dbReference type="ChEBI" id="CHEBI:456216"/>
        <dbReference type="EC" id="2.7.1.6"/>
    </reaction>
    <physiologicalReaction direction="left-to-right" evidence="10">
        <dbReference type="Rhea" id="RHEA:13554"/>
    </physiologicalReaction>
</comment>
<evidence type="ECO:0000256" key="3">
    <source>
        <dbReference type="ARBA" id="ARBA00012315"/>
    </source>
</evidence>
<sequence>MPSTELHPVPSFNNLGEIYTNELALTRERPRWASLSSKFSSQYGSPPTHIVRAPGRVNVLGEHIDYSLFPVLPAAIEQDIIIAVHSSPSSSDHVSIDLSNVSPVYLAGRLEVSRVQSIQSKNHKIKAGWERYVEAVISECLARFGEQIDGDTADMDIMVSGNVPSGAGLSSSAAFVVGIILAFLVANSLQETVSRTEIVDIAMASEHRLGLNSGGMDQAASILSKPNSLLHLSFYPSLHASSLPLPSSLSLVITNSLAPHALADSAPERYNLRVVENLCATRILLHALKIDLGVSPTQQSGSTGRLWLREALEHWGETKHMEESAVYEELLSRIPQILGKDGRGVTGWTAEQMVEESGMLLEEFRSTFLTFIPIRAERFHLQKRVQHTLEESLRVCRFTALCEDLAGNANGPGGSNSDAVVQELGQLITASHHSMKELYDATVPEVDELQALCLECGALGSRQTGGGWGGAVISLIPAEQADSFLAQVRTRYGGFKGLSEEQLQEAAFVTVPGSGAGIYTLSQGGVF</sequence>
<dbReference type="GO" id="GO:0004335">
    <property type="term" value="F:galactokinase activity"/>
    <property type="evidence" value="ECO:0007669"/>
    <property type="project" value="UniProtKB-EC"/>
</dbReference>
<dbReference type="EMBL" id="KI669511">
    <property type="protein sequence ID" value="OCF32013.1"/>
    <property type="molecule type" value="Genomic_DNA"/>
</dbReference>
<dbReference type="InterPro" id="IPR006203">
    <property type="entry name" value="GHMP_knse_ATP-bd_CS"/>
</dbReference>
<dbReference type="GO" id="GO:0006012">
    <property type="term" value="P:galactose metabolic process"/>
    <property type="evidence" value="ECO:0007669"/>
    <property type="project" value="UniProtKB-UniPathway"/>
</dbReference>
<dbReference type="InterPro" id="IPR006204">
    <property type="entry name" value="GHMP_kinase_N_dom"/>
</dbReference>
<dbReference type="InterPro" id="IPR036554">
    <property type="entry name" value="GHMP_kinase_C_sf"/>
</dbReference>
<dbReference type="Gene3D" id="1.20.1440.340">
    <property type="match status" value="1"/>
</dbReference>
<dbReference type="PROSITE" id="PS00627">
    <property type="entry name" value="GHMP_KINASES_ATP"/>
    <property type="match status" value="1"/>
</dbReference>
<dbReference type="GO" id="GO:0005829">
    <property type="term" value="C:cytosol"/>
    <property type="evidence" value="ECO:0007669"/>
    <property type="project" value="TreeGrafter"/>
</dbReference>
<protein>
    <recommendedName>
        <fullName evidence="4">Galactokinase</fullName>
        <ecNumber evidence="3">2.7.1.6</ecNumber>
    </recommendedName>
    <alternativeName>
        <fullName evidence="9">Galactose kinase</fullName>
    </alternativeName>
</protein>
<dbReference type="Pfam" id="PF10509">
    <property type="entry name" value="GalKase_gal_bdg"/>
    <property type="match status" value="1"/>
</dbReference>
<keyword evidence="7 14" id="KW-0418">Kinase</keyword>
<dbReference type="OrthoDB" id="187738at2759"/>
<dbReference type="InterPro" id="IPR020568">
    <property type="entry name" value="Ribosomal_Su5_D2-typ_SF"/>
</dbReference>
<comment type="similarity">
    <text evidence="2">Belongs to the GHMP kinase family. GalK subfamily.</text>
</comment>
<evidence type="ECO:0000256" key="5">
    <source>
        <dbReference type="ARBA" id="ARBA00022679"/>
    </source>
</evidence>
<dbReference type="Pfam" id="PF08544">
    <property type="entry name" value="GHMP_kinases_C"/>
    <property type="match status" value="1"/>
</dbReference>
<dbReference type="InterPro" id="IPR013750">
    <property type="entry name" value="GHMP_kinase_C_dom"/>
</dbReference>
<evidence type="ECO:0000256" key="1">
    <source>
        <dbReference type="ARBA" id="ARBA00004947"/>
    </source>
</evidence>
<evidence type="ECO:0000256" key="4">
    <source>
        <dbReference type="ARBA" id="ARBA00019487"/>
    </source>
</evidence>
<keyword evidence="6" id="KW-0547">Nucleotide-binding</keyword>
<dbReference type="InterPro" id="IPR000705">
    <property type="entry name" value="Galactokinase"/>
</dbReference>
<keyword evidence="15" id="KW-1185">Reference proteome</keyword>
<accession>A0A1B9GLZ2</accession>
<dbReference type="Gene3D" id="3.30.70.3170">
    <property type="match status" value="1"/>
</dbReference>
<dbReference type="AlphaFoldDB" id="A0A1B9GLZ2"/>
<comment type="pathway">
    <text evidence="1">Carbohydrate metabolism; galactose metabolism.</text>
</comment>
<evidence type="ECO:0000313" key="14">
    <source>
        <dbReference type="EMBL" id="OCF32013.1"/>
    </source>
</evidence>
<evidence type="ECO:0000259" key="11">
    <source>
        <dbReference type="Pfam" id="PF00288"/>
    </source>
</evidence>
<dbReference type="PANTHER" id="PTHR10457:SF7">
    <property type="entry name" value="GALACTOKINASE-RELATED"/>
    <property type="match status" value="1"/>
</dbReference>